<reference evidence="2" key="1">
    <citation type="submission" date="2023-06" db="EMBL/GenBank/DDBJ databases">
        <title>Itaconate inhibition of nontuberculous mycobacteria.</title>
        <authorList>
            <person name="Spilker T."/>
        </authorList>
    </citation>
    <scope>NUCLEOTIDE SEQUENCE [LARGE SCALE GENOMIC DNA]</scope>
    <source>
        <strain evidence="2">FLAC1071</strain>
    </source>
</reference>
<sequence length="131" mass="14491">MTSRNHAAVGGADTAILEAGGAPRLHVADRDIGPELPESELVRLPRFILDTWRKILWELESDGNYGVCAAAGHRDVADVRRSADDLAQPRGRFVALAPDQCARDTSWRLVDDERALTRSTSFAADQRVRQR</sequence>
<dbReference type="EMBL" id="JASZZX010000016">
    <property type="protein sequence ID" value="MDM3927834.1"/>
    <property type="molecule type" value="Genomic_DNA"/>
</dbReference>
<evidence type="ECO:0000313" key="1">
    <source>
        <dbReference type="EMBL" id="MDM3927834.1"/>
    </source>
</evidence>
<name>A0ABT7P3K8_MYCIT</name>
<organism evidence="1 2">
    <name type="scientific">Mycobacterium intracellulare subsp. chimaera</name>
    <dbReference type="NCBI Taxonomy" id="222805"/>
    <lineage>
        <taxon>Bacteria</taxon>
        <taxon>Bacillati</taxon>
        <taxon>Actinomycetota</taxon>
        <taxon>Actinomycetes</taxon>
        <taxon>Mycobacteriales</taxon>
        <taxon>Mycobacteriaceae</taxon>
        <taxon>Mycobacterium</taxon>
        <taxon>Mycobacterium avium complex (MAC)</taxon>
    </lineage>
</organism>
<accession>A0ABT7P3K8</accession>
<dbReference type="RefSeq" id="WP_072501556.1">
    <property type="nucleotide sequence ID" value="NZ_JASZZX010000016.1"/>
</dbReference>
<keyword evidence="2" id="KW-1185">Reference proteome</keyword>
<protein>
    <submittedName>
        <fullName evidence="1">Uncharacterized protein</fullName>
    </submittedName>
</protein>
<evidence type="ECO:0000313" key="2">
    <source>
        <dbReference type="Proteomes" id="UP001529272"/>
    </source>
</evidence>
<proteinExistence type="predicted"/>
<gene>
    <name evidence="1" type="ORF">QRB35_17635</name>
</gene>
<dbReference type="Proteomes" id="UP001529272">
    <property type="component" value="Unassembled WGS sequence"/>
</dbReference>
<reference evidence="1 2" key="2">
    <citation type="submission" date="2023-06" db="EMBL/GenBank/DDBJ databases">
        <title>Itaconate inhibition of nontuberculous mycobacteria.</title>
        <authorList>
            <person name="Breen P."/>
            <person name="Zimbric M."/>
            <person name="Caverly L."/>
        </authorList>
    </citation>
    <scope>NUCLEOTIDE SEQUENCE [LARGE SCALE GENOMIC DNA]</scope>
    <source>
        <strain evidence="1 2">FLAC1071</strain>
    </source>
</reference>
<comment type="caution">
    <text evidence="1">The sequence shown here is derived from an EMBL/GenBank/DDBJ whole genome shotgun (WGS) entry which is preliminary data.</text>
</comment>